<evidence type="ECO:0000313" key="6">
    <source>
        <dbReference type="EMBL" id="MFA4804386.1"/>
    </source>
</evidence>
<dbReference type="InterPro" id="IPR027417">
    <property type="entry name" value="P-loop_NTPase"/>
</dbReference>
<evidence type="ECO:0000256" key="2">
    <source>
        <dbReference type="ARBA" id="ARBA00022741"/>
    </source>
</evidence>
<dbReference type="InterPro" id="IPR049081">
    <property type="entry name" value="MJ1010-like_2nd"/>
</dbReference>
<dbReference type="InterPro" id="IPR051667">
    <property type="entry name" value="Archaeal_ATPase_domain"/>
</dbReference>
<dbReference type="InterPro" id="IPR011579">
    <property type="entry name" value="ATPase_dom"/>
</dbReference>
<dbReference type="RefSeq" id="WP_372823840.1">
    <property type="nucleotide sequence ID" value="NZ_CP122538.1"/>
</dbReference>
<accession>A0ABV4T6W0</accession>
<dbReference type="InterPro" id="IPR036388">
    <property type="entry name" value="WH-like_DNA-bd_sf"/>
</dbReference>
<organism evidence="6 7">
    <name type="scientific">Pyrococcus kukulkanii</name>
    <dbReference type="NCBI Taxonomy" id="1609559"/>
    <lineage>
        <taxon>Archaea</taxon>
        <taxon>Methanobacteriati</taxon>
        <taxon>Methanobacteriota</taxon>
        <taxon>Thermococci</taxon>
        <taxon>Thermococcales</taxon>
        <taxon>Thermococcaceae</taxon>
        <taxon>Pyrococcus</taxon>
    </lineage>
</organism>
<evidence type="ECO:0000259" key="4">
    <source>
        <dbReference type="Pfam" id="PF01637"/>
    </source>
</evidence>
<feature type="domain" description="ATPase" evidence="4">
    <location>
        <begin position="2"/>
        <end position="242"/>
    </location>
</feature>
<dbReference type="Gene3D" id="1.10.10.10">
    <property type="entry name" value="Winged helix-like DNA-binding domain superfamily/Winged helix DNA-binding domain"/>
    <property type="match status" value="1"/>
</dbReference>
<protein>
    <submittedName>
        <fullName evidence="6">ATP-binding protein</fullName>
    </submittedName>
</protein>
<dbReference type="Proteomes" id="UP001571980">
    <property type="component" value="Unassembled WGS sequence"/>
</dbReference>
<dbReference type="EMBL" id="JARRIG010000004">
    <property type="protein sequence ID" value="MFA4804386.1"/>
    <property type="molecule type" value="Genomic_DNA"/>
</dbReference>
<comment type="similarity">
    <text evidence="1">Belongs to the archaeal ATPase family.</text>
</comment>
<dbReference type="PANTHER" id="PTHR37096">
    <property type="entry name" value="YALI0E33429P"/>
    <property type="match status" value="1"/>
</dbReference>
<dbReference type="Gene3D" id="3.40.50.300">
    <property type="entry name" value="P-loop containing nucleotide triphosphate hydrolases"/>
    <property type="match status" value="1"/>
</dbReference>
<name>A0ABV4T6W0_9EURY</name>
<evidence type="ECO:0000313" key="7">
    <source>
        <dbReference type="Proteomes" id="UP001571980"/>
    </source>
</evidence>
<keyword evidence="3 6" id="KW-0067">ATP-binding</keyword>
<sequence length="341" mass="39825">MFFDREEELRALLSLISYEPNMITFVYGPINSGKTALIDEFIKRLPNDYLAFKINFRRSPITGYEEFVDVLFSLDLRNNIRTLKDAISLVLSVGKEVFGFPIPSELFERIVMEKKPKNAFTYIATLMEEIRRAGKNPILIVDELQVIGDLKVNGPLIYEMFNFFVHLTKEEHLAHVFVVTSDSLFIEKVYNEAMLQGRVDYFLVDDFDKKTTLDFLKVNGLSEDEAELVWSYFGGKPVYLVEALKHREELKEWCEGTLEAKFHWLLYSLNSLRRTNKELFEEVLSLLVKFRENEEVECLDISEAVAWTVKNNVLFLDPRRGILRPQGRLELLAIRRTLEKL</sequence>
<keyword evidence="7" id="KW-1185">Reference proteome</keyword>
<evidence type="ECO:0000256" key="1">
    <source>
        <dbReference type="ARBA" id="ARBA00006755"/>
    </source>
</evidence>
<dbReference type="PANTHER" id="PTHR37096:SF1">
    <property type="entry name" value="AAA+ ATPASE DOMAIN-CONTAINING PROTEIN"/>
    <property type="match status" value="1"/>
</dbReference>
<feature type="domain" description="Uncharacterized ATP-binding protein MJ1010-like C-terminal" evidence="5">
    <location>
        <begin position="257"/>
        <end position="337"/>
    </location>
</feature>
<dbReference type="GO" id="GO:0005524">
    <property type="term" value="F:ATP binding"/>
    <property type="evidence" value="ECO:0007669"/>
    <property type="project" value="UniProtKB-KW"/>
</dbReference>
<comment type="caution">
    <text evidence="6">The sequence shown here is derived from an EMBL/GenBank/DDBJ whole genome shotgun (WGS) entry which is preliminary data.</text>
</comment>
<dbReference type="Pfam" id="PF21690">
    <property type="entry name" value="MJ1010-like_2nd"/>
    <property type="match status" value="1"/>
</dbReference>
<dbReference type="SUPFAM" id="SSF52540">
    <property type="entry name" value="P-loop containing nucleoside triphosphate hydrolases"/>
    <property type="match status" value="1"/>
</dbReference>
<reference evidence="6 7" key="1">
    <citation type="submission" date="2023-03" db="EMBL/GenBank/DDBJ databases">
        <title>Speciation in Pyrococcus: adaptation to high temperature as a mechanism.</title>
        <authorList>
            <person name="Gu J."/>
        </authorList>
    </citation>
    <scope>NUCLEOTIDE SEQUENCE [LARGE SCALE GENOMIC DNA]</scope>
    <source>
        <strain evidence="6 7">LMOA34</strain>
    </source>
</reference>
<evidence type="ECO:0000256" key="3">
    <source>
        <dbReference type="ARBA" id="ARBA00022840"/>
    </source>
</evidence>
<dbReference type="Pfam" id="PF01637">
    <property type="entry name" value="ATPase_2"/>
    <property type="match status" value="1"/>
</dbReference>
<keyword evidence="2" id="KW-0547">Nucleotide-binding</keyword>
<proteinExistence type="inferred from homology"/>
<evidence type="ECO:0000259" key="5">
    <source>
        <dbReference type="Pfam" id="PF21690"/>
    </source>
</evidence>
<gene>
    <name evidence="6" type="ORF">P8X34_06500</name>
</gene>